<dbReference type="EC" id="2.7.7.18" evidence="14"/>
<keyword evidence="6" id="KW-0479">Metal-binding</keyword>
<protein>
    <recommendedName>
        <fullName evidence="14">Probable nicotinate-nucleotide adenylyltransferase</fullName>
        <ecNumber evidence="14">2.7.7.18</ecNumber>
    </recommendedName>
    <alternativeName>
        <fullName evidence="14">Deamido-NAD(+) diphosphorylase</fullName>
    </alternativeName>
    <alternativeName>
        <fullName evidence="14">Deamido-NAD(+) pyrophosphorylase</fullName>
    </alternativeName>
    <alternativeName>
        <fullName evidence="14">Nicotinate mononucleotide adenylyltransferase</fullName>
        <shortName evidence="14">NaMN adenylyltransferase</shortName>
    </alternativeName>
</protein>
<dbReference type="NCBIfam" id="TIGR00482">
    <property type="entry name" value="nicotinate (nicotinamide) nucleotide adenylyltransferase"/>
    <property type="match status" value="1"/>
</dbReference>
<evidence type="ECO:0000256" key="4">
    <source>
        <dbReference type="ARBA" id="ARBA00022679"/>
    </source>
</evidence>
<dbReference type="SUPFAM" id="SSF52374">
    <property type="entry name" value="Nucleotidylyl transferase"/>
    <property type="match status" value="1"/>
</dbReference>
<dbReference type="Gene3D" id="1.10.3210.10">
    <property type="entry name" value="Hypothetical protein af1432"/>
    <property type="match status" value="1"/>
</dbReference>
<dbReference type="PANTHER" id="PTHR39321">
    <property type="entry name" value="NICOTINATE-NUCLEOTIDE ADENYLYLTRANSFERASE-RELATED"/>
    <property type="match status" value="1"/>
</dbReference>
<dbReference type="InterPro" id="IPR006674">
    <property type="entry name" value="HD_domain"/>
</dbReference>
<dbReference type="InterPro" id="IPR005248">
    <property type="entry name" value="NadD/NMNAT"/>
</dbReference>
<dbReference type="OrthoDB" id="5295945at2"/>
<dbReference type="GO" id="GO:0008803">
    <property type="term" value="F:bis(5'-nucleosyl)-tetraphosphatase (symmetrical) activity"/>
    <property type="evidence" value="ECO:0007669"/>
    <property type="project" value="UniProtKB-EC"/>
</dbReference>
<evidence type="ECO:0000313" key="17">
    <source>
        <dbReference type="Proteomes" id="UP000294743"/>
    </source>
</evidence>
<dbReference type="Proteomes" id="UP000294743">
    <property type="component" value="Unassembled WGS sequence"/>
</dbReference>
<keyword evidence="4 14" id="KW-0808">Transferase</keyword>
<dbReference type="NCBIfam" id="TIGR00125">
    <property type="entry name" value="cyt_tran_rel"/>
    <property type="match status" value="1"/>
</dbReference>
<evidence type="ECO:0000256" key="10">
    <source>
        <dbReference type="ARBA" id="ARBA00023004"/>
    </source>
</evidence>
<dbReference type="EMBL" id="SODD01000001">
    <property type="protein sequence ID" value="TDW26347.1"/>
    <property type="molecule type" value="Genomic_DNA"/>
</dbReference>
<comment type="function">
    <text evidence="1 14">Catalyzes the reversible adenylation of nicotinate mononucleotide (NaMN) to nicotinic acid adenine dinucleotide (NaAD).</text>
</comment>
<feature type="domain" description="HD/PDEase" evidence="15">
    <location>
        <begin position="188"/>
        <end position="315"/>
    </location>
</feature>
<dbReference type="RefSeq" id="WP_134167296.1">
    <property type="nucleotide sequence ID" value="NZ_SODD01000001.1"/>
</dbReference>
<evidence type="ECO:0000313" key="16">
    <source>
        <dbReference type="EMBL" id="TDW26347.1"/>
    </source>
</evidence>
<evidence type="ECO:0000256" key="7">
    <source>
        <dbReference type="ARBA" id="ARBA00022741"/>
    </source>
</evidence>
<evidence type="ECO:0000256" key="3">
    <source>
        <dbReference type="ARBA" id="ARBA00022642"/>
    </source>
</evidence>
<dbReference type="GO" id="GO:0009435">
    <property type="term" value="P:NAD+ biosynthetic process"/>
    <property type="evidence" value="ECO:0007669"/>
    <property type="project" value="UniProtKB-UniRule"/>
</dbReference>
<evidence type="ECO:0000256" key="2">
    <source>
        <dbReference type="ARBA" id="ARBA00005019"/>
    </source>
</evidence>
<evidence type="ECO:0000256" key="5">
    <source>
        <dbReference type="ARBA" id="ARBA00022695"/>
    </source>
</evidence>
<comment type="pathway">
    <text evidence="2 14">Cofactor biosynthesis; NAD(+) biosynthesis; deamido-NAD(+) from nicotinate D-ribonucleotide: step 1/1.</text>
</comment>
<keyword evidence="8" id="KW-0378">Hydrolase</keyword>
<comment type="catalytic activity">
    <reaction evidence="13">
        <text>P(1),P(4)-bis(5'-adenosyl) tetraphosphate + H2O = 2 ADP + 2 H(+)</text>
        <dbReference type="Rhea" id="RHEA:24252"/>
        <dbReference type="ChEBI" id="CHEBI:15377"/>
        <dbReference type="ChEBI" id="CHEBI:15378"/>
        <dbReference type="ChEBI" id="CHEBI:58141"/>
        <dbReference type="ChEBI" id="CHEBI:456216"/>
        <dbReference type="EC" id="3.6.1.41"/>
    </reaction>
</comment>
<dbReference type="UniPathway" id="UPA00253">
    <property type="reaction ID" value="UER00332"/>
</dbReference>
<evidence type="ECO:0000256" key="6">
    <source>
        <dbReference type="ARBA" id="ARBA00022723"/>
    </source>
</evidence>
<dbReference type="InterPro" id="IPR005249">
    <property type="entry name" value="YqeK"/>
</dbReference>
<evidence type="ECO:0000259" key="15">
    <source>
        <dbReference type="SMART" id="SM00471"/>
    </source>
</evidence>
<name>A0A4V3G9D5_9FIRM</name>
<sequence length="345" mass="39908">MRKIGLLGGSFDPVHDGHMAMAKHALQQLHLDEVWFVLSEQTPLKDRKLTSYDDRRKMLELAFHKIDAYKICDIEKGSTSKNYTVDTVRKLKTLYPKDTFYFILGNDQVEQLHAWKDIDQLQKMVNLCAFARDGKKSESPYTLTYLQMEDIPISSSEIRNGKLCHVDPAVVNYFSKHILYEDILKHAMSEYRYQHSVSVATVCKELATCNQLDATLAYLMGYYHDINKEFKIINKEDSLKILQELAPEVAKQKESIWHGFMGAYVCEHYLHLQNKQLLEAIAHHVLGNSQSVYAKLLYVADKCDPLRDYDTSAFIELSKQDIHKGYEAVKKDQAIYYGEQYNDGK</sequence>
<comment type="caution">
    <text evidence="16">The sequence shown here is derived from an EMBL/GenBank/DDBJ whole genome shotgun (WGS) entry which is preliminary data.</text>
</comment>
<keyword evidence="9 14" id="KW-0067">ATP-binding</keyword>
<dbReference type="InterPro" id="IPR004821">
    <property type="entry name" value="Cyt_trans-like"/>
</dbReference>
<dbReference type="CDD" id="cd02165">
    <property type="entry name" value="NMNAT"/>
    <property type="match status" value="1"/>
</dbReference>
<comment type="catalytic activity">
    <reaction evidence="12 14">
        <text>nicotinate beta-D-ribonucleotide + ATP + H(+) = deamido-NAD(+) + diphosphate</text>
        <dbReference type="Rhea" id="RHEA:22860"/>
        <dbReference type="ChEBI" id="CHEBI:15378"/>
        <dbReference type="ChEBI" id="CHEBI:30616"/>
        <dbReference type="ChEBI" id="CHEBI:33019"/>
        <dbReference type="ChEBI" id="CHEBI:57502"/>
        <dbReference type="ChEBI" id="CHEBI:58437"/>
        <dbReference type="EC" id="2.7.7.18"/>
    </reaction>
</comment>
<evidence type="ECO:0000256" key="14">
    <source>
        <dbReference type="HAMAP-Rule" id="MF_00244"/>
    </source>
</evidence>
<dbReference type="AlphaFoldDB" id="A0A4V3G9D5"/>
<evidence type="ECO:0000256" key="8">
    <source>
        <dbReference type="ARBA" id="ARBA00022801"/>
    </source>
</evidence>
<keyword evidence="5 14" id="KW-0548">Nucleotidyltransferase</keyword>
<keyword evidence="7 14" id="KW-0547">Nucleotide-binding</keyword>
<dbReference type="PANTHER" id="PTHR39321:SF3">
    <property type="entry name" value="PHOSPHOPANTETHEINE ADENYLYLTRANSFERASE"/>
    <property type="match status" value="1"/>
</dbReference>
<accession>A0A4V3G9D5</accession>
<dbReference type="HAMAP" id="MF_00244">
    <property type="entry name" value="NaMN_adenylyltr"/>
    <property type="match status" value="1"/>
</dbReference>
<gene>
    <name evidence="14" type="primary">nadD</name>
    <name evidence="16" type="ORF">EDD63_10162</name>
</gene>
<keyword evidence="17" id="KW-1185">Reference proteome</keyword>
<dbReference type="GO" id="GO:0046872">
    <property type="term" value="F:metal ion binding"/>
    <property type="evidence" value="ECO:0007669"/>
    <property type="project" value="UniProtKB-KW"/>
</dbReference>
<evidence type="ECO:0000256" key="1">
    <source>
        <dbReference type="ARBA" id="ARBA00002324"/>
    </source>
</evidence>
<dbReference type="Pfam" id="PF01966">
    <property type="entry name" value="HD"/>
    <property type="match status" value="1"/>
</dbReference>
<keyword evidence="3 14" id="KW-0662">Pyridine nucleotide biosynthesis</keyword>
<organism evidence="16 17">
    <name type="scientific">Breznakia blatticola</name>
    <dbReference type="NCBI Taxonomy" id="1754012"/>
    <lineage>
        <taxon>Bacteria</taxon>
        <taxon>Bacillati</taxon>
        <taxon>Bacillota</taxon>
        <taxon>Erysipelotrichia</taxon>
        <taxon>Erysipelotrichales</taxon>
        <taxon>Erysipelotrichaceae</taxon>
        <taxon>Breznakia</taxon>
    </lineage>
</organism>
<evidence type="ECO:0000256" key="13">
    <source>
        <dbReference type="ARBA" id="ARBA00049417"/>
    </source>
</evidence>
<proteinExistence type="inferred from homology"/>
<dbReference type="GO" id="GO:0005524">
    <property type="term" value="F:ATP binding"/>
    <property type="evidence" value="ECO:0007669"/>
    <property type="project" value="UniProtKB-KW"/>
</dbReference>
<dbReference type="NCBIfam" id="TIGR00488">
    <property type="entry name" value="bis(5'-nucleosyl)-tetraphosphatase (symmetrical) YqeK"/>
    <property type="match status" value="1"/>
</dbReference>
<evidence type="ECO:0000256" key="12">
    <source>
        <dbReference type="ARBA" id="ARBA00048721"/>
    </source>
</evidence>
<dbReference type="InterPro" id="IPR014729">
    <property type="entry name" value="Rossmann-like_a/b/a_fold"/>
</dbReference>
<dbReference type="Pfam" id="PF01467">
    <property type="entry name" value="CTP_transf_like"/>
    <property type="match status" value="1"/>
</dbReference>
<evidence type="ECO:0000256" key="9">
    <source>
        <dbReference type="ARBA" id="ARBA00022840"/>
    </source>
</evidence>
<evidence type="ECO:0000256" key="11">
    <source>
        <dbReference type="ARBA" id="ARBA00023027"/>
    </source>
</evidence>
<keyword evidence="10" id="KW-0408">Iron</keyword>
<keyword evidence="11 14" id="KW-0520">NAD</keyword>
<comment type="similarity">
    <text evidence="14">Belongs to the NadD family.</text>
</comment>
<dbReference type="SUPFAM" id="SSF109604">
    <property type="entry name" value="HD-domain/PDEase-like"/>
    <property type="match status" value="1"/>
</dbReference>
<dbReference type="Gene3D" id="3.40.50.620">
    <property type="entry name" value="HUPs"/>
    <property type="match status" value="1"/>
</dbReference>
<dbReference type="GO" id="GO:0004515">
    <property type="term" value="F:nicotinate-nucleotide adenylyltransferase activity"/>
    <property type="evidence" value="ECO:0007669"/>
    <property type="project" value="UniProtKB-UniRule"/>
</dbReference>
<dbReference type="InterPro" id="IPR003607">
    <property type="entry name" value="HD/PDEase_dom"/>
</dbReference>
<reference evidence="16 17" key="1">
    <citation type="submission" date="2019-03" db="EMBL/GenBank/DDBJ databases">
        <title>Genomic Encyclopedia of Type Strains, Phase IV (KMG-IV): sequencing the most valuable type-strain genomes for metagenomic binning, comparative biology and taxonomic classification.</title>
        <authorList>
            <person name="Goeker M."/>
        </authorList>
    </citation>
    <scope>NUCLEOTIDE SEQUENCE [LARGE SCALE GENOMIC DNA]</scope>
    <source>
        <strain evidence="16 17">DSM 28867</strain>
    </source>
</reference>
<dbReference type="SMART" id="SM00471">
    <property type="entry name" value="HDc"/>
    <property type="match status" value="1"/>
</dbReference>